<dbReference type="EMBL" id="DTGD01000227">
    <property type="protein sequence ID" value="HGB36443.1"/>
    <property type="molecule type" value="Genomic_DNA"/>
</dbReference>
<protein>
    <submittedName>
        <fullName evidence="1">Uncharacterized protein</fullName>
    </submittedName>
</protein>
<comment type="caution">
    <text evidence="1">The sequence shown here is derived from an EMBL/GenBank/DDBJ whole genome shotgun (WGS) entry which is preliminary data.</text>
</comment>
<dbReference type="AlphaFoldDB" id="A0A7V3KPF3"/>
<reference evidence="1" key="1">
    <citation type="journal article" date="2020" name="mSystems">
        <title>Genome- and Community-Level Interaction Insights into Carbon Utilization and Element Cycling Functions of Hydrothermarchaeota in Hydrothermal Sediment.</title>
        <authorList>
            <person name="Zhou Z."/>
            <person name="Liu Y."/>
            <person name="Xu W."/>
            <person name="Pan J."/>
            <person name="Luo Z.H."/>
            <person name="Li M."/>
        </authorList>
    </citation>
    <scope>NUCLEOTIDE SEQUENCE [LARGE SCALE GENOMIC DNA]</scope>
    <source>
        <strain evidence="1">SpSt-754</strain>
    </source>
</reference>
<name>A0A7V3KPF3_UNCW3</name>
<organism evidence="1">
    <name type="scientific">candidate division WOR-3 bacterium</name>
    <dbReference type="NCBI Taxonomy" id="2052148"/>
    <lineage>
        <taxon>Bacteria</taxon>
        <taxon>Bacteria division WOR-3</taxon>
    </lineage>
</organism>
<sequence length="92" mass="10073">MNVKTDGKKEKLFSHSSNTVLAADASSTGANYVTGISNSYTSSSGWCTPDYEYRVAWPRHTGGANILFMDGHVGWYTKTMVVGNASIYWDPN</sequence>
<accession>A0A7V3KPF3</accession>
<dbReference type="InterPro" id="IPR027558">
    <property type="entry name" value="Pre_pil_HX9DG_C"/>
</dbReference>
<proteinExistence type="predicted"/>
<dbReference type="NCBIfam" id="TIGR04294">
    <property type="entry name" value="pre_pil_HX9DG"/>
    <property type="match status" value="1"/>
</dbReference>
<gene>
    <name evidence="1" type="ORF">ENV38_06035</name>
</gene>
<evidence type="ECO:0000313" key="1">
    <source>
        <dbReference type="EMBL" id="HGB36443.1"/>
    </source>
</evidence>